<sequence length="64" mass="7612">MPNNEKRRFSVTLTEPYIAALNRLVDEGLYMDHQGGIRHALRRLFRFHGIEPLYNELIKEVEEN</sequence>
<dbReference type="AlphaFoldDB" id="X1FDR4"/>
<organism evidence="1">
    <name type="scientific">marine sediment metagenome</name>
    <dbReference type="NCBI Taxonomy" id="412755"/>
    <lineage>
        <taxon>unclassified sequences</taxon>
        <taxon>metagenomes</taxon>
        <taxon>ecological metagenomes</taxon>
    </lineage>
</organism>
<dbReference type="InterPro" id="IPR010985">
    <property type="entry name" value="Ribbon_hlx_hlx"/>
</dbReference>
<gene>
    <name evidence="1" type="ORF">S03H2_16768</name>
</gene>
<name>X1FDR4_9ZZZZ</name>
<accession>X1FDR4</accession>
<reference evidence="1" key="1">
    <citation type="journal article" date="2014" name="Front. Microbiol.">
        <title>High frequency of phylogenetically diverse reductive dehalogenase-homologous genes in deep subseafloor sedimentary metagenomes.</title>
        <authorList>
            <person name="Kawai M."/>
            <person name="Futagami T."/>
            <person name="Toyoda A."/>
            <person name="Takaki Y."/>
            <person name="Nishi S."/>
            <person name="Hori S."/>
            <person name="Arai W."/>
            <person name="Tsubouchi T."/>
            <person name="Morono Y."/>
            <person name="Uchiyama I."/>
            <person name="Ito T."/>
            <person name="Fujiyama A."/>
            <person name="Inagaki F."/>
            <person name="Takami H."/>
        </authorList>
    </citation>
    <scope>NUCLEOTIDE SEQUENCE</scope>
    <source>
        <strain evidence="1">Expedition CK06-06</strain>
    </source>
</reference>
<evidence type="ECO:0000313" key="1">
    <source>
        <dbReference type="EMBL" id="GAH43122.1"/>
    </source>
</evidence>
<dbReference type="SUPFAM" id="SSF47598">
    <property type="entry name" value="Ribbon-helix-helix"/>
    <property type="match status" value="1"/>
</dbReference>
<evidence type="ECO:0008006" key="2">
    <source>
        <dbReference type="Google" id="ProtNLM"/>
    </source>
</evidence>
<comment type="caution">
    <text evidence="1">The sequence shown here is derived from an EMBL/GenBank/DDBJ whole genome shotgun (WGS) entry which is preliminary data.</text>
</comment>
<protein>
    <recommendedName>
        <fullName evidence="2">Ribbon-helix-helix protein CopG domain-containing protein</fullName>
    </recommendedName>
</protein>
<dbReference type="GO" id="GO:0006355">
    <property type="term" value="P:regulation of DNA-templated transcription"/>
    <property type="evidence" value="ECO:0007669"/>
    <property type="project" value="InterPro"/>
</dbReference>
<dbReference type="EMBL" id="BARU01008589">
    <property type="protein sequence ID" value="GAH43122.1"/>
    <property type="molecule type" value="Genomic_DNA"/>
</dbReference>
<proteinExistence type="predicted"/>